<evidence type="ECO:0008006" key="5">
    <source>
        <dbReference type="Google" id="ProtNLM"/>
    </source>
</evidence>
<evidence type="ECO:0000313" key="3">
    <source>
        <dbReference type="EMBL" id="CAL1400209.1"/>
    </source>
</evidence>
<dbReference type="Proteomes" id="UP001497516">
    <property type="component" value="Chromosome 7"/>
</dbReference>
<feature type="region of interest" description="Disordered" evidence="2">
    <location>
        <begin position="1"/>
        <end position="44"/>
    </location>
</feature>
<dbReference type="PANTHER" id="PTHR33144">
    <property type="entry name" value="OS10G0409366 PROTEIN-RELATED"/>
    <property type="match status" value="1"/>
</dbReference>
<dbReference type="PANTHER" id="PTHR33144:SF46">
    <property type="entry name" value="OS04G0610000 PROTEIN"/>
    <property type="match status" value="1"/>
</dbReference>
<organism evidence="3 4">
    <name type="scientific">Linum trigynum</name>
    <dbReference type="NCBI Taxonomy" id="586398"/>
    <lineage>
        <taxon>Eukaryota</taxon>
        <taxon>Viridiplantae</taxon>
        <taxon>Streptophyta</taxon>
        <taxon>Embryophyta</taxon>
        <taxon>Tracheophyta</taxon>
        <taxon>Spermatophyta</taxon>
        <taxon>Magnoliopsida</taxon>
        <taxon>eudicotyledons</taxon>
        <taxon>Gunneridae</taxon>
        <taxon>Pentapetalae</taxon>
        <taxon>rosids</taxon>
        <taxon>fabids</taxon>
        <taxon>Malpighiales</taxon>
        <taxon>Linaceae</taxon>
        <taxon>Linum</taxon>
    </lineage>
</organism>
<dbReference type="AlphaFoldDB" id="A0AAV2FQL5"/>
<sequence>MSSRQSMLISRKTSNSNRHSSTVDVRQDVSPSKKRTRGPTMCMPIWGMQPGERIQITVNDLGQPTGDGSTKLGNFLGTLARNAIYAPLHYEDWRLMPKHYKTTMWNMVQEKFDVDIFLYNWVMTSLNKKWGRFKSNVKSDWINKKTKDTRVCDEDWRWLLEYWSTEKAMRREKVGKENRKNMLSAHTMGTKSYARFKEEMKRKRPDKSEPTRAELYIASHVRPGGKPLNDKVAKVIEKLKDKMQAQPPTSPDSSGPNEILSQVLEDKPYYSRAYGLGPNWGIKNSRCSIVKAALEAKKNAEDKAPRVEEKLNKVLGQQDKILALLHKDNPNLDLDEIMDEPNENEIPNVGESDELGTGPLLPLLQSSTAIPETQLADDETPNCILDTFIPLRRTILPRGGLRMWKCRHKEKRKMIHSSITWLTHIKKKVHIHWKMSWMGVILMIPTHIVPLRDFPVLNCTACMILL</sequence>
<evidence type="ECO:0000256" key="1">
    <source>
        <dbReference type="SAM" id="Coils"/>
    </source>
</evidence>
<dbReference type="InterPro" id="IPR004252">
    <property type="entry name" value="Probable_transposase_24"/>
</dbReference>
<dbReference type="Pfam" id="PF03004">
    <property type="entry name" value="Transposase_24"/>
    <property type="match status" value="1"/>
</dbReference>
<name>A0AAV2FQL5_9ROSI</name>
<keyword evidence="4" id="KW-1185">Reference proteome</keyword>
<dbReference type="EMBL" id="OZ034820">
    <property type="protein sequence ID" value="CAL1400209.1"/>
    <property type="molecule type" value="Genomic_DNA"/>
</dbReference>
<feature type="coiled-coil region" evidence="1">
    <location>
        <begin position="290"/>
        <end position="317"/>
    </location>
</feature>
<keyword evidence="1" id="KW-0175">Coiled coil</keyword>
<accession>A0AAV2FQL5</accession>
<evidence type="ECO:0000256" key="2">
    <source>
        <dbReference type="SAM" id="MobiDB-lite"/>
    </source>
</evidence>
<evidence type="ECO:0000313" key="4">
    <source>
        <dbReference type="Proteomes" id="UP001497516"/>
    </source>
</evidence>
<protein>
    <recommendedName>
        <fullName evidence="5">Transposase</fullName>
    </recommendedName>
</protein>
<reference evidence="3 4" key="1">
    <citation type="submission" date="2024-04" db="EMBL/GenBank/DDBJ databases">
        <authorList>
            <person name="Fracassetti M."/>
        </authorList>
    </citation>
    <scope>NUCLEOTIDE SEQUENCE [LARGE SCALE GENOMIC DNA]</scope>
</reference>
<gene>
    <name evidence="3" type="ORF">LTRI10_LOCUS40351</name>
</gene>
<feature type="compositionally biased region" description="Polar residues" evidence="2">
    <location>
        <begin position="1"/>
        <end position="24"/>
    </location>
</feature>
<proteinExistence type="predicted"/>